<dbReference type="GO" id="GO:0000432">
    <property type="term" value="P:positive regulation of transcription from RNA polymerase II promoter by glucose"/>
    <property type="evidence" value="ECO:0007669"/>
    <property type="project" value="TreeGrafter"/>
</dbReference>
<dbReference type="HOGENOM" id="CLU_039968_0_0_1"/>
<dbReference type="InterPro" id="IPR018818">
    <property type="entry name" value="Stb3"/>
</dbReference>
<evidence type="ECO:0000313" key="3">
    <source>
        <dbReference type="Proteomes" id="UP000005220"/>
    </source>
</evidence>
<dbReference type="Proteomes" id="UP000005220">
    <property type="component" value="Chromosome 8"/>
</dbReference>
<protein>
    <recommendedName>
        <fullName evidence="4">Protein STB3</fullName>
    </recommendedName>
</protein>
<dbReference type="GO" id="GO:0005634">
    <property type="term" value="C:nucleus"/>
    <property type="evidence" value="ECO:0007669"/>
    <property type="project" value="TreeGrafter"/>
</dbReference>
<dbReference type="EMBL" id="HE650828">
    <property type="protein sequence ID" value="CCF59616.1"/>
    <property type="molecule type" value="Genomic_DNA"/>
</dbReference>
<dbReference type="KEGG" id="kaf:KAFR_0H02070"/>
<feature type="region of interest" description="Disordered" evidence="1">
    <location>
        <begin position="114"/>
        <end position="141"/>
    </location>
</feature>
<proteinExistence type="predicted"/>
<keyword evidence="3" id="KW-1185">Reference proteome</keyword>
<dbReference type="RefSeq" id="XP_003958751.1">
    <property type="nucleotide sequence ID" value="XM_003958702.1"/>
</dbReference>
<name>H2AZ60_KAZAF</name>
<feature type="compositionally biased region" description="Basic and acidic residues" evidence="1">
    <location>
        <begin position="114"/>
        <end position="123"/>
    </location>
</feature>
<dbReference type="GeneID" id="13887612"/>
<reference evidence="2 3" key="1">
    <citation type="journal article" date="2011" name="Proc. Natl. Acad. Sci. U.S.A.">
        <title>Evolutionary erosion of yeast sex chromosomes by mating-type switching accidents.</title>
        <authorList>
            <person name="Gordon J.L."/>
            <person name="Armisen D."/>
            <person name="Proux-Wera E."/>
            <person name="Oheigeartaigh S.S."/>
            <person name="Byrne K.P."/>
            <person name="Wolfe K.H."/>
        </authorList>
    </citation>
    <scope>NUCLEOTIDE SEQUENCE [LARGE SCALE GENOMIC DNA]</scope>
    <source>
        <strain evidence="3">ATCC 22294 / BCRC 22015 / CBS 2517 / CECT 1963 / NBRC 1671 / NRRL Y-8276</strain>
    </source>
</reference>
<dbReference type="InParanoid" id="H2AZ60"/>
<dbReference type="OrthoDB" id="5391991at2759"/>
<evidence type="ECO:0000256" key="1">
    <source>
        <dbReference type="SAM" id="MobiDB-lite"/>
    </source>
</evidence>
<evidence type="ECO:0008006" key="4">
    <source>
        <dbReference type="Google" id="ProtNLM"/>
    </source>
</evidence>
<dbReference type="GO" id="GO:0043565">
    <property type="term" value="F:sequence-specific DNA binding"/>
    <property type="evidence" value="ECO:0007669"/>
    <property type="project" value="TreeGrafter"/>
</dbReference>
<evidence type="ECO:0000313" key="2">
    <source>
        <dbReference type="EMBL" id="CCF59616.1"/>
    </source>
</evidence>
<feature type="compositionally biased region" description="Basic residues" evidence="1">
    <location>
        <begin position="124"/>
        <end position="134"/>
    </location>
</feature>
<accession>H2AZ60</accession>
<dbReference type="eggNOG" id="ENOG502QW7S">
    <property type="taxonomic scope" value="Eukaryota"/>
</dbReference>
<dbReference type="PANTHER" id="PTHR28164:SF1">
    <property type="entry name" value="PROTEIN STB3"/>
    <property type="match status" value="1"/>
</dbReference>
<gene>
    <name evidence="2" type="primary">KAFR0H02070</name>
    <name evidence="2" type="ORF">KAFR_0H02070</name>
</gene>
<sequence length="373" mass="42274">MAERHKPLAITSVEAQTAAQMITPQRISSILETNGPMAIRFITQRLSEDVPYFKDLSTSKQRRLIMHCMELGDEPNSMIFEKIGWGQWSIKKVNPEDFSRERSEMNKLNLKVRDSGVEHETRKKGNTVSKKKTLHSPSHSPLQRPVVPHVIYIDENALASDGESEYESDLEDDIHQVKNESNGIYTFNRRKSSVVYDEASSQFLEKGLIAEKMRPLMKNRSRRSSSKTRTRLPRIIYNDKQPVAINDSDIVSTKESRSFSEPISRRSSSGLSFTKESGIRSTLFSDHSVNNSNNGAIFRSPQIVYQNLDLSMSDNEMKPAVVTTPSDTEDEDWEDMGPAQLRRQQDLQVTDAANALLSLNHSTNNNNAGNNNR</sequence>
<dbReference type="AlphaFoldDB" id="H2AZ60"/>
<organism evidence="2 3">
    <name type="scientific">Kazachstania africana (strain ATCC 22294 / BCRC 22015 / CBS 2517 / CECT 1963 / NBRC 1671 / NRRL Y-8276)</name>
    <name type="common">Yeast</name>
    <name type="synonym">Kluyveromyces africanus</name>
    <dbReference type="NCBI Taxonomy" id="1071382"/>
    <lineage>
        <taxon>Eukaryota</taxon>
        <taxon>Fungi</taxon>
        <taxon>Dikarya</taxon>
        <taxon>Ascomycota</taxon>
        <taxon>Saccharomycotina</taxon>
        <taxon>Saccharomycetes</taxon>
        <taxon>Saccharomycetales</taxon>
        <taxon>Saccharomycetaceae</taxon>
        <taxon>Kazachstania</taxon>
    </lineage>
</organism>
<dbReference type="FunCoup" id="H2AZ60">
    <property type="interactions" value="85"/>
</dbReference>
<dbReference type="Pfam" id="PF10330">
    <property type="entry name" value="Stb3"/>
    <property type="match status" value="1"/>
</dbReference>
<dbReference type="PANTHER" id="PTHR28164">
    <property type="entry name" value="PROTEIN STB3"/>
    <property type="match status" value="1"/>
</dbReference>